<keyword evidence="1" id="KW-0812">Transmembrane</keyword>
<name>A0A7G9FUQ6_9FIRM</name>
<keyword evidence="1" id="KW-0472">Membrane</keyword>
<evidence type="ECO:0000256" key="1">
    <source>
        <dbReference type="SAM" id="Phobius"/>
    </source>
</evidence>
<organism evidence="2 3">
    <name type="scientific">Simiaoa sunii</name>
    <dbReference type="NCBI Taxonomy" id="2763672"/>
    <lineage>
        <taxon>Bacteria</taxon>
        <taxon>Bacillati</taxon>
        <taxon>Bacillota</taxon>
        <taxon>Clostridia</taxon>
        <taxon>Lachnospirales</taxon>
        <taxon>Lachnospiraceae</taxon>
        <taxon>Simiaoa</taxon>
    </lineage>
</organism>
<feature type="transmembrane region" description="Helical" evidence="1">
    <location>
        <begin position="12"/>
        <end position="31"/>
    </location>
</feature>
<evidence type="ECO:0000313" key="3">
    <source>
        <dbReference type="Proteomes" id="UP000515981"/>
    </source>
</evidence>
<gene>
    <name evidence="2" type="ORF">H9Q77_14670</name>
</gene>
<evidence type="ECO:0000313" key="2">
    <source>
        <dbReference type="EMBL" id="QNM02288.1"/>
    </source>
</evidence>
<accession>A0A7G9FUQ6</accession>
<sequence length="112" mass="13140">MYWNKNKKKYIVIIFGGILILVILCLGDYGIRYYNAPIEKDYKYIGTGMLVHLSDFTNGELVSVEMRRKTAYYIWGNQEDYIQGNVWLNGEKIFGKDDMEIVGLFINAEPYY</sequence>
<dbReference type="EMBL" id="CP060633">
    <property type="protein sequence ID" value="QNM02288.1"/>
    <property type="molecule type" value="Genomic_DNA"/>
</dbReference>
<keyword evidence="1" id="KW-1133">Transmembrane helix</keyword>
<dbReference type="RefSeq" id="WP_118547770.1">
    <property type="nucleotide sequence ID" value="NZ_CP060633.1"/>
</dbReference>
<dbReference type="AlphaFoldDB" id="A0A7G9FUQ6"/>
<dbReference type="KEGG" id="ssun:H9Q77_14670"/>
<proteinExistence type="predicted"/>
<dbReference type="Proteomes" id="UP000515981">
    <property type="component" value="Chromosome"/>
</dbReference>
<keyword evidence="3" id="KW-1185">Reference proteome</keyword>
<protein>
    <submittedName>
        <fullName evidence="2">Uncharacterized protein</fullName>
    </submittedName>
</protein>
<reference evidence="2 3" key="1">
    <citation type="submission" date="2020-08" db="EMBL/GenBank/DDBJ databases">
        <authorList>
            <person name="Liu C."/>
            <person name="Sun Q."/>
        </authorList>
    </citation>
    <scope>NUCLEOTIDE SEQUENCE [LARGE SCALE GENOMIC DNA]</scope>
    <source>
        <strain evidence="2 3">NSJ-8</strain>
    </source>
</reference>